<keyword evidence="4" id="KW-0804">Transcription</keyword>
<dbReference type="Gene3D" id="2.60.120.280">
    <property type="entry name" value="Regulatory protein AraC"/>
    <property type="match status" value="1"/>
</dbReference>
<evidence type="ECO:0000259" key="5">
    <source>
        <dbReference type="PROSITE" id="PS01124"/>
    </source>
</evidence>
<keyword evidence="2" id="KW-0238">DNA-binding</keyword>
<dbReference type="InterPro" id="IPR050204">
    <property type="entry name" value="AraC_XylS_family_regulators"/>
</dbReference>
<protein>
    <submittedName>
        <fullName evidence="6">AraC family transcriptional regulator</fullName>
    </submittedName>
</protein>
<dbReference type="PANTHER" id="PTHR46796">
    <property type="entry name" value="HTH-TYPE TRANSCRIPTIONAL ACTIVATOR RHAS-RELATED"/>
    <property type="match status" value="1"/>
</dbReference>
<dbReference type="GO" id="GO:0003700">
    <property type="term" value="F:DNA-binding transcription factor activity"/>
    <property type="evidence" value="ECO:0007669"/>
    <property type="project" value="InterPro"/>
</dbReference>
<dbReference type="Proteomes" id="UP001153387">
    <property type="component" value="Unassembled WGS sequence"/>
</dbReference>
<accession>A0A9X4KGK5</accession>
<dbReference type="RefSeq" id="WP_277565435.1">
    <property type="nucleotide sequence ID" value="NZ_JAPDHZ010000003.1"/>
</dbReference>
<dbReference type="GO" id="GO:0043565">
    <property type="term" value="F:sequence-specific DNA binding"/>
    <property type="evidence" value="ECO:0007669"/>
    <property type="project" value="InterPro"/>
</dbReference>
<dbReference type="SMART" id="SM00342">
    <property type="entry name" value="HTH_ARAC"/>
    <property type="match status" value="1"/>
</dbReference>
<dbReference type="InterPro" id="IPR009057">
    <property type="entry name" value="Homeodomain-like_sf"/>
</dbReference>
<dbReference type="Pfam" id="PF02311">
    <property type="entry name" value="AraC_binding"/>
    <property type="match status" value="1"/>
</dbReference>
<evidence type="ECO:0000256" key="3">
    <source>
        <dbReference type="ARBA" id="ARBA00023159"/>
    </source>
</evidence>
<evidence type="ECO:0000313" key="6">
    <source>
        <dbReference type="EMBL" id="MDG0791561.1"/>
    </source>
</evidence>
<dbReference type="Gene3D" id="1.10.10.60">
    <property type="entry name" value="Homeodomain-like"/>
    <property type="match status" value="2"/>
</dbReference>
<organism evidence="6 7">
    <name type="scientific">Cohnella ginsengisoli</name>
    <dbReference type="NCBI Taxonomy" id="425004"/>
    <lineage>
        <taxon>Bacteria</taxon>
        <taxon>Bacillati</taxon>
        <taxon>Bacillota</taxon>
        <taxon>Bacilli</taxon>
        <taxon>Bacillales</taxon>
        <taxon>Paenibacillaceae</taxon>
        <taxon>Cohnella</taxon>
    </lineage>
</organism>
<dbReference type="InterPro" id="IPR018060">
    <property type="entry name" value="HTH_AraC"/>
</dbReference>
<evidence type="ECO:0000256" key="2">
    <source>
        <dbReference type="ARBA" id="ARBA00023125"/>
    </source>
</evidence>
<dbReference type="SUPFAM" id="SSF46689">
    <property type="entry name" value="Homeodomain-like"/>
    <property type="match status" value="2"/>
</dbReference>
<dbReference type="InterPro" id="IPR018062">
    <property type="entry name" value="HTH_AraC-typ_CS"/>
</dbReference>
<dbReference type="EMBL" id="JAPDHZ010000003">
    <property type="protein sequence ID" value="MDG0791561.1"/>
    <property type="molecule type" value="Genomic_DNA"/>
</dbReference>
<dbReference type="PROSITE" id="PS00041">
    <property type="entry name" value="HTH_ARAC_FAMILY_1"/>
    <property type="match status" value="1"/>
</dbReference>
<dbReference type="AlphaFoldDB" id="A0A9X4KGK5"/>
<gene>
    <name evidence="6" type="ORF">OMP38_12265</name>
</gene>
<reference evidence="6 7" key="1">
    <citation type="submission" date="2022-10" db="EMBL/GenBank/DDBJ databases">
        <title>Comparative genomic analysis of Cohnella hashimotonis sp. nov., isolated from the International Space Station.</title>
        <authorList>
            <person name="Simpson A."/>
            <person name="Venkateswaran K."/>
        </authorList>
    </citation>
    <scope>NUCLEOTIDE SEQUENCE [LARGE SCALE GENOMIC DNA]</scope>
    <source>
        <strain evidence="6 7">DSM 18997</strain>
    </source>
</reference>
<dbReference type="InterPro" id="IPR003313">
    <property type="entry name" value="AraC-bd"/>
</dbReference>
<evidence type="ECO:0000313" key="7">
    <source>
        <dbReference type="Proteomes" id="UP001153387"/>
    </source>
</evidence>
<dbReference type="PROSITE" id="PS01124">
    <property type="entry name" value="HTH_ARAC_FAMILY_2"/>
    <property type="match status" value="1"/>
</dbReference>
<keyword evidence="1" id="KW-0805">Transcription regulation</keyword>
<proteinExistence type="predicted"/>
<comment type="caution">
    <text evidence="6">The sequence shown here is derived from an EMBL/GenBank/DDBJ whole genome shotgun (WGS) entry which is preliminary data.</text>
</comment>
<feature type="domain" description="HTH araC/xylS-type" evidence="5">
    <location>
        <begin position="189"/>
        <end position="287"/>
    </location>
</feature>
<evidence type="ECO:0000256" key="1">
    <source>
        <dbReference type="ARBA" id="ARBA00023015"/>
    </source>
</evidence>
<dbReference type="Pfam" id="PF12833">
    <property type="entry name" value="HTH_18"/>
    <property type="match status" value="1"/>
</dbReference>
<keyword evidence="3" id="KW-0010">Activator</keyword>
<dbReference type="InterPro" id="IPR037923">
    <property type="entry name" value="HTH-like"/>
</dbReference>
<name>A0A9X4KGK5_9BACL</name>
<dbReference type="SUPFAM" id="SSF51215">
    <property type="entry name" value="Regulatory protein AraC"/>
    <property type="match status" value="1"/>
</dbReference>
<sequence>MPASYVNVSPDWTADSVRLIATPSEFAQAALYFVQEVGHFYASAPYFTEREGIDSYLIVYTVAGSGRLAYRDKSYKLTPGQVFFIDCKTYQHYAACEDGPWELLWVHLNGSHARHYYEAFTGFSPSPVLALGDGSAMPGRIRSLIDLHRFHFAHTELLCSNLLTDALTELVTAASGSGQSSGDIPSYVRQAVRAIDTRYWERLTLDALASELAVSRFNLSRTFKRYIGLAPVEYLIQVRMNHAKEYLKYAELPVADIAERIGIDHVSHFINLFRDRTGLTPLAYRKQWKSR</sequence>
<evidence type="ECO:0000256" key="4">
    <source>
        <dbReference type="ARBA" id="ARBA00023163"/>
    </source>
</evidence>
<keyword evidence="7" id="KW-1185">Reference proteome</keyword>